<accession>A0ABT8TTA1</accession>
<evidence type="ECO:0000256" key="5">
    <source>
        <dbReference type="ARBA" id="ARBA00022692"/>
    </source>
</evidence>
<keyword evidence="6 9" id="KW-1133">Transmembrane helix</keyword>
<reference evidence="10" key="1">
    <citation type="submission" date="2023-06" db="EMBL/GenBank/DDBJ databases">
        <title>Genome sequence of Nocardioides sp. SOB44.</title>
        <authorList>
            <person name="Zhang G."/>
        </authorList>
    </citation>
    <scope>NUCLEOTIDE SEQUENCE</scope>
    <source>
        <strain evidence="10">SOB44</strain>
    </source>
</reference>
<sequence>MSGTRAEDVADEPGPPADEATETDAPDGAAADSGTKPGDREELGTPGPPLDRRAPFYLGFFGGLGALTAWWLGTTLLSISSTLLLVVVSLFLAAGLHPAVEALARRGMRRSLAVLTVIVAFLVAVGLFTVAIVPVITDQVAAITESAPGWFDQLQRNERVQQLNEEYQVLDKARDYLSGGDFVGTLFGGALGIGLAVLGALFNAFIIVVLTLYFLASMNSTKAALYQLAPASRRDRVAKLGDRVLAGVGGYVSGAFVVALAAGLSSLVFLFIVGLGEYAVALAFVVALLDVIPMIGATIGAVIVTAIGFATDPTIGLACLIFYVVYQQVENYVIYPRVMSRSVDLPGAVIVIAALVGAALLGVVGALLAIPTAAAILMLVREVVVRRQDTA</sequence>
<organism evidence="10 11">
    <name type="scientific">Nocardioides cremeus</name>
    <dbReference type="NCBI Taxonomy" id="3058044"/>
    <lineage>
        <taxon>Bacteria</taxon>
        <taxon>Bacillati</taxon>
        <taxon>Actinomycetota</taxon>
        <taxon>Actinomycetes</taxon>
        <taxon>Propionibacteriales</taxon>
        <taxon>Nocardioidaceae</taxon>
        <taxon>Nocardioides</taxon>
    </lineage>
</organism>
<feature type="transmembrane region" description="Helical" evidence="9">
    <location>
        <begin position="268"/>
        <end position="289"/>
    </location>
</feature>
<evidence type="ECO:0000256" key="6">
    <source>
        <dbReference type="ARBA" id="ARBA00022989"/>
    </source>
</evidence>
<feature type="transmembrane region" description="Helical" evidence="9">
    <location>
        <begin position="112"/>
        <end position="136"/>
    </location>
</feature>
<evidence type="ECO:0000256" key="8">
    <source>
        <dbReference type="SAM" id="MobiDB-lite"/>
    </source>
</evidence>
<feature type="transmembrane region" description="Helical" evidence="9">
    <location>
        <begin position="56"/>
        <end position="73"/>
    </location>
</feature>
<evidence type="ECO:0000313" key="11">
    <source>
        <dbReference type="Proteomes" id="UP001168363"/>
    </source>
</evidence>
<dbReference type="EMBL" id="JAULSC010000005">
    <property type="protein sequence ID" value="MDO3395567.1"/>
    <property type="molecule type" value="Genomic_DNA"/>
</dbReference>
<evidence type="ECO:0000313" key="10">
    <source>
        <dbReference type="EMBL" id="MDO3395567.1"/>
    </source>
</evidence>
<keyword evidence="5 9" id="KW-0812">Transmembrane</keyword>
<keyword evidence="11" id="KW-1185">Reference proteome</keyword>
<name>A0ABT8TTA1_9ACTN</name>
<feature type="transmembrane region" description="Helical" evidence="9">
    <location>
        <begin position="346"/>
        <end position="379"/>
    </location>
</feature>
<dbReference type="PANTHER" id="PTHR21716">
    <property type="entry name" value="TRANSMEMBRANE PROTEIN"/>
    <property type="match status" value="1"/>
</dbReference>
<comment type="subcellular location">
    <subcellularLocation>
        <location evidence="1">Cell membrane</location>
        <topology evidence="1">Multi-pass membrane protein</topology>
    </subcellularLocation>
</comment>
<dbReference type="Pfam" id="PF01594">
    <property type="entry name" value="AI-2E_transport"/>
    <property type="match status" value="1"/>
</dbReference>
<dbReference type="InterPro" id="IPR002549">
    <property type="entry name" value="AI-2E-like"/>
</dbReference>
<feature type="transmembrane region" description="Helical" evidence="9">
    <location>
        <begin position="301"/>
        <end position="326"/>
    </location>
</feature>
<gene>
    <name evidence="10" type="ORF">QWJ41_07565</name>
</gene>
<dbReference type="RefSeq" id="WP_302706971.1">
    <property type="nucleotide sequence ID" value="NZ_JAULSC010000005.1"/>
</dbReference>
<dbReference type="PANTHER" id="PTHR21716:SF53">
    <property type="entry name" value="PERMEASE PERM-RELATED"/>
    <property type="match status" value="1"/>
</dbReference>
<evidence type="ECO:0000256" key="3">
    <source>
        <dbReference type="ARBA" id="ARBA00022448"/>
    </source>
</evidence>
<evidence type="ECO:0000256" key="7">
    <source>
        <dbReference type="ARBA" id="ARBA00023136"/>
    </source>
</evidence>
<evidence type="ECO:0000256" key="1">
    <source>
        <dbReference type="ARBA" id="ARBA00004651"/>
    </source>
</evidence>
<keyword evidence="3" id="KW-0813">Transport</keyword>
<proteinExistence type="inferred from homology"/>
<evidence type="ECO:0000256" key="2">
    <source>
        <dbReference type="ARBA" id="ARBA00009773"/>
    </source>
</evidence>
<dbReference type="Proteomes" id="UP001168363">
    <property type="component" value="Unassembled WGS sequence"/>
</dbReference>
<feature type="region of interest" description="Disordered" evidence="8">
    <location>
        <begin position="1"/>
        <end position="50"/>
    </location>
</feature>
<comment type="similarity">
    <text evidence="2">Belongs to the autoinducer-2 exporter (AI-2E) (TC 2.A.86) family.</text>
</comment>
<protein>
    <submittedName>
        <fullName evidence="10">AI-2E family transporter</fullName>
    </submittedName>
</protein>
<keyword evidence="7 9" id="KW-0472">Membrane</keyword>
<evidence type="ECO:0000256" key="4">
    <source>
        <dbReference type="ARBA" id="ARBA00022475"/>
    </source>
</evidence>
<feature type="transmembrane region" description="Helical" evidence="9">
    <location>
        <begin position="244"/>
        <end position="262"/>
    </location>
</feature>
<comment type="caution">
    <text evidence="10">The sequence shown here is derived from an EMBL/GenBank/DDBJ whole genome shotgun (WGS) entry which is preliminary data.</text>
</comment>
<keyword evidence="4" id="KW-1003">Cell membrane</keyword>
<feature type="transmembrane region" description="Helical" evidence="9">
    <location>
        <begin position="186"/>
        <end position="215"/>
    </location>
</feature>
<evidence type="ECO:0000256" key="9">
    <source>
        <dbReference type="SAM" id="Phobius"/>
    </source>
</evidence>
<feature type="transmembrane region" description="Helical" evidence="9">
    <location>
        <begin position="79"/>
        <end position="100"/>
    </location>
</feature>